<evidence type="ECO:0000313" key="2">
    <source>
        <dbReference type="Proteomes" id="UP000996601"/>
    </source>
</evidence>
<comment type="caution">
    <text evidence="1">The sequence shown here is derived from an EMBL/GenBank/DDBJ whole genome shotgun (WGS) entry which is preliminary data.</text>
</comment>
<keyword evidence="2" id="KW-1185">Reference proteome</keyword>
<proteinExistence type="predicted"/>
<accession>A0ABT1RA21</accession>
<dbReference type="RefSeq" id="WP_256118662.1">
    <property type="nucleotide sequence ID" value="NZ_WHSB02000006.1"/>
</dbReference>
<protein>
    <submittedName>
        <fullName evidence="1">Uncharacterized protein</fullName>
    </submittedName>
</protein>
<dbReference type="EMBL" id="WHSB02000006">
    <property type="protein sequence ID" value="MCQ4632038.1"/>
    <property type="molecule type" value="Genomic_DNA"/>
</dbReference>
<gene>
    <name evidence="1" type="ORF">GB927_018450</name>
</gene>
<evidence type="ECO:0000313" key="1">
    <source>
        <dbReference type="EMBL" id="MCQ4632038.1"/>
    </source>
</evidence>
<reference evidence="1" key="1">
    <citation type="submission" date="2021-07" db="EMBL/GenBank/DDBJ databases">
        <title>Shinella sp. nov., a novel member of the genus Shinella from water.</title>
        <authorList>
            <person name="Deng Y."/>
        </authorList>
    </citation>
    <scope>NUCLEOTIDE SEQUENCE</scope>
    <source>
        <strain evidence="1">CPCC 100929</strain>
    </source>
</reference>
<name>A0ABT1RA21_9HYPH</name>
<organism evidence="1 2">
    <name type="scientific">Shinella lacus</name>
    <dbReference type="NCBI Taxonomy" id="2654216"/>
    <lineage>
        <taxon>Bacteria</taxon>
        <taxon>Pseudomonadati</taxon>
        <taxon>Pseudomonadota</taxon>
        <taxon>Alphaproteobacteria</taxon>
        <taxon>Hyphomicrobiales</taxon>
        <taxon>Rhizobiaceae</taxon>
        <taxon>Shinella</taxon>
    </lineage>
</organism>
<sequence>MSVHEITAKINNSSILGMGSKPDSNSTNRHNTLSATHRLKNSFVHTKATVNATSNRLSFVDAASSIDFNSSYIHFQDDWTTCGTLDVNRRLVASGNFSGCTYKVFDSGSGAFTCLHIARPSGKGADALVGLADDYAAQKKWTLVREVKTVGHIGVNGCKEIFLISYLSPNKEIHTIRVNLNNMGLVVDKELFVDKV</sequence>
<dbReference type="Proteomes" id="UP000996601">
    <property type="component" value="Unassembled WGS sequence"/>
</dbReference>